<protein>
    <submittedName>
        <fullName evidence="3">Uncharacterized protein</fullName>
    </submittedName>
</protein>
<keyword evidence="2" id="KW-1133">Transmembrane helix</keyword>
<dbReference type="EMBL" id="BLIR01000001">
    <property type="protein sequence ID" value="GFE38843.1"/>
    <property type="molecule type" value="Genomic_DNA"/>
</dbReference>
<dbReference type="OrthoDB" id="4350888at2"/>
<evidence type="ECO:0000256" key="1">
    <source>
        <dbReference type="SAM" id="MobiDB-lite"/>
    </source>
</evidence>
<comment type="caution">
    <text evidence="3">The sequence shown here is derived from an EMBL/GenBank/DDBJ whole genome shotgun (WGS) entry which is preliminary data.</text>
</comment>
<evidence type="ECO:0000313" key="3">
    <source>
        <dbReference type="EMBL" id="GFE38843.1"/>
    </source>
</evidence>
<accession>A0A640US36</accession>
<dbReference type="AlphaFoldDB" id="A0A640US36"/>
<sequence length="305" mass="31742">MSHNQPPPPSGYPTPGGPPPGGSQQSGPPSEPQAGSQPAYGAAPPPPTGSGPGGAGGPGGPNAWGGSPVGPPPQRKRKGALIAAISGGTVLVLALAVGGVVWFQSQDGKDAPMVPYTLSLPHKILHGDYYKKKDLPTICSHSDCLTSEKETDKMGIKKAFPWSGSYVPSPGGPGKRSTITVTGIQGRVTKPTAAVDAALARMHKDDEKNAKTLGAKIEVIEGTKKTGWKGDTFDGTIMMCESIMMVPKRGLDKEMTITRCVWGDTSAVGIVQQQGVGIKSDVMDTHELNDATLMIRNEMRQPHPA</sequence>
<name>A0A640US36_9ACTN</name>
<evidence type="ECO:0000256" key="2">
    <source>
        <dbReference type="SAM" id="Phobius"/>
    </source>
</evidence>
<feature type="compositionally biased region" description="Low complexity" evidence="1">
    <location>
        <begin position="22"/>
        <end position="42"/>
    </location>
</feature>
<organism evidence="3 4">
    <name type="scientific">Streptomyces tubercidicus</name>
    <dbReference type="NCBI Taxonomy" id="47759"/>
    <lineage>
        <taxon>Bacteria</taxon>
        <taxon>Bacillati</taxon>
        <taxon>Actinomycetota</taxon>
        <taxon>Actinomycetes</taxon>
        <taxon>Kitasatosporales</taxon>
        <taxon>Streptomycetaceae</taxon>
        <taxon>Streptomyces</taxon>
    </lineage>
</organism>
<feature type="region of interest" description="Disordered" evidence="1">
    <location>
        <begin position="1"/>
        <end position="76"/>
    </location>
</feature>
<dbReference type="Proteomes" id="UP000431826">
    <property type="component" value="Unassembled WGS sequence"/>
</dbReference>
<dbReference type="RefSeq" id="WP_159744685.1">
    <property type="nucleotide sequence ID" value="NZ_BLIR01000001.1"/>
</dbReference>
<reference evidence="3 4" key="1">
    <citation type="submission" date="2019-12" db="EMBL/GenBank/DDBJ databases">
        <title>Whole genome shotgun sequence of Streptomyces tubercidicus NBRC 13090.</title>
        <authorList>
            <person name="Ichikawa N."/>
            <person name="Kimura A."/>
            <person name="Kitahashi Y."/>
            <person name="Komaki H."/>
            <person name="Tamura T."/>
        </authorList>
    </citation>
    <scope>NUCLEOTIDE SEQUENCE [LARGE SCALE GENOMIC DNA]</scope>
    <source>
        <strain evidence="3 4">NBRC 13090</strain>
    </source>
</reference>
<feature type="compositionally biased region" description="Gly residues" evidence="1">
    <location>
        <begin position="50"/>
        <end position="63"/>
    </location>
</feature>
<proteinExistence type="predicted"/>
<keyword evidence="2" id="KW-0472">Membrane</keyword>
<evidence type="ECO:0000313" key="4">
    <source>
        <dbReference type="Proteomes" id="UP000431826"/>
    </source>
</evidence>
<feature type="transmembrane region" description="Helical" evidence="2">
    <location>
        <begin position="80"/>
        <end position="103"/>
    </location>
</feature>
<gene>
    <name evidence="3" type="ORF">Stube_35160</name>
</gene>
<dbReference type="GeneID" id="96284614"/>
<feature type="compositionally biased region" description="Pro residues" evidence="1">
    <location>
        <begin position="1"/>
        <end position="21"/>
    </location>
</feature>
<keyword evidence="4" id="KW-1185">Reference proteome</keyword>
<keyword evidence="2" id="KW-0812">Transmembrane</keyword>